<protein>
    <recommendedName>
        <fullName evidence="2">Tc1-like transposase DDE domain-containing protein</fullName>
    </recommendedName>
</protein>
<feature type="non-terminal residue" evidence="1">
    <location>
        <position position="1"/>
    </location>
</feature>
<dbReference type="Gene3D" id="3.30.420.10">
    <property type="entry name" value="Ribonuclease H-like superfamily/Ribonuclease H"/>
    <property type="match status" value="1"/>
</dbReference>
<gene>
    <name evidence="1" type="primary">Nfu_g_1_023899</name>
</gene>
<proteinExistence type="predicted"/>
<reference evidence="1" key="2">
    <citation type="submission" date="2016-06" db="EMBL/GenBank/DDBJ databases">
        <title>The genome of a short-lived fish provides insights into sex chromosome evolution and the genetic control of aging.</title>
        <authorList>
            <person name="Reichwald K."/>
            <person name="Felder M."/>
            <person name="Petzold A."/>
            <person name="Koch P."/>
            <person name="Groth M."/>
            <person name="Platzer M."/>
        </authorList>
    </citation>
    <scope>NUCLEOTIDE SEQUENCE</scope>
    <source>
        <tissue evidence="1">Brain</tissue>
    </source>
</reference>
<feature type="non-terminal residue" evidence="1">
    <location>
        <position position="63"/>
    </location>
</feature>
<organism evidence="1">
    <name type="scientific">Iconisemion striatum</name>
    <dbReference type="NCBI Taxonomy" id="60296"/>
    <lineage>
        <taxon>Eukaryota</taxon>
        <taxon>Metazoa</taxon>
        <taxon>Chordata</taxon>
        <taxon>Craniata</taxon>
        <taxon>Vertebrata</taxon>
        <taxon>Euteleostomi</taxon>
        <taxon>Actinopterygii</taxon>
        <taxon>Neopterygii</taxon>
        <taxon>Teleostei</taxon>
        <taxon>Neoteleostei</taxon>
        <taxon>Acanthomorphata</taxon>
        <taxon>Ovalentaria</taxon>
        <taxon>Atherinomorphae</taxon>
        <taxon>Cyprinodontiformes</taxon>
        <taxon>Nothobranchiidae</taxon>
        <taxon>Iconisemion</taxon>
    </lineage>
</organism>
<sequence>TLGKNVLLSVRAVKIKHGWIFQHDCDTRHTSQATMEWLHIKHFKVLEWHGQSPDLNPIYKLWR</sequence>
<dbReference type="InterPro" id="IPR036397">
    <property type="entry name" value="RNaseH_sf"/>
</dbReference>
<reference evidence="1" key="1">
    <citation type="submission" date="2016-05" db="EMBL/GenBank/DDBJ databases">
        <authorList>
            <person name="Lavstsen T."/>
            <person name="Jespersen J.S."/>
        </authorList>
    </citation>
    <scope>NUCLEOTIDE SEQUENCE</scope>
    <source>
        <tissue evidence="1">Brain</tissue>
    </source>
</reference>
<accession>A0A1A7W721</accession>
<evidence type="ECO:0000313" key="1">
    <source>
        <dbReference type="EMBL" id="SBP01678.1"/>
    </source>
</evidence>
<name>A0A1A7W721_9TELE</name>
<dbReference type="GO" id="GO:0003676">
    <property type="term" value="F:nucleic acid binding"/>
    <property type="evidence" value="ECO:0007669"/>
    <property type="project" value="InterPro"/>
</dbReference>
<evidence type="ECO:0008006" key="2">
    <source>
        <dbReference type="Google" id="ProtNLM"/>
    </source>
</evidence>
<dbReference type="AlphaFoldDB" id="A0A1A7W721"/>
<dbReference type="EMBL" id="HADW01000278">
    <property type="protein sequence ID" value="SBP01678.1"/>
    <property type="molecule type" value="Transcribed_RNA"/>
</dbReference>